<gene>
    <name evidence="1" type="ORF">AG1IA_04988</name>
</gene>
<accession>L8WXA5</accession>
<evidence type="ECO:0000313" key="2">
    <source>
        <dbReference type="Proteomes" id="UP000011668"/>
    </source>
</evidence>
<dbReference type="HOGENOM" id="CLU_2387668_0_0_1"/>
<protein>
    <submittedName>
        <fullName evidence="1">Uncharacterized protein</fullName>
    </submittedName>
</protein>
<dbReference type="EMBL" id="AFRT01001227">
    <property type="protein sequence ID" value="ELU40984.1"/>
    <property type="molecule type" value="Genomic_DNA"/>
</dbReference>
<organism evidence="1 2">
    <name type="scientific">Thanatephorus cucumeris (strain AG1-IA)</name>
    <name type="common">Rice sheath blight fungus</name>
    <name type="synonym">Rhizoctonia solani</name>
    <dbReference type="NCBI Taxonomy" id="983506"/>
    <lineage>
        <taxon>Eukaryota</taxon>
        <taxon>Fungi</taxon>
        <taxon>Dikarya</taxon>
        <taxon>Basidiomycota</taxon>
        <taxon>Agaricomycotina</taxon>
        <taxon>Agaricomycetes</taxon>
        <taxon>Cantharellales</taxon>
        <taxon>Ceratobasidiaceae</taxon>
        <taxon>Rhizoctonia</taxon>
        <taxon>Rhizoctonia solani AG-1</taxon>
    </lineage>
</organism>
<proteinExistence type="predicted"/>
<reference evidence="1 2" key="1">
    <citation type="journal article" date="2013" name="Nat. Commun.">
        <title>The evolution and pathogenic mechanisms of the rice sheath blight pathogen.</title>
        <authorList>
            <person name="Zheng A."/>
            <person name="Lin R."/>
            <person name="Xu L."/>
            <person name="Qin P."/>
            <person name="Tang C."/>
            <person name="Ai P."/>
            <person name="Zhang D."/>
            <person name="Liu Y."/>
            <person name="Sun Z."/>
            <person name="Feng H."/>
            <person name="Wang Y."/>
            <person name="Chen Y."/>
            <person name="Liang X."/>
            <person name="Fu R."/>
            <person name="Li Q."/>
            <person name="Zhang J."/>
            <person name="Yu X."/>
            <person name="Xie Z."/>
            <person name="Ding L."/>
            <person name="Guan P."/>
            <person name="Tang J."/>
            <person name="Liang Y."/>
            <person name="Wang S."/>
            <person name="Deng Q."/>
            <person name="Li S."/>
            <person name="Zhu J."/>
            <person name="Wang L."/>
            <person name="Liu H."/>
            <person name="Li P."/>
        </authorList>
    </citation>
    <scope>NUCLEOTIDE SEQUENCE [LARGE SCALE GENOMIC DNA]</scope>
    <source>
        <strain evidence="2">AG-1 IA</strain>
    </source>
</reference>
<sequence length="94" mass="10339">MLLGDANGLDVLAKGARGLMTLRNSITRGIQEPTVCFISIVHPIIHSHMRVLSGIKHRVGNTLYHASTDTILELSEDQSVKSTNNQKANTRLVY</sequence>
<name>L8WXA5_THACA</name>
<keyword evidence="2" id="KW-1185">Reference proteome</keyword>
<evidence type="ECO:0000313" key="1">
    <source>
        <dbReference type="EMBL" id="ELU40984.1"/>
    </source>
</evidence>
<comment type="caution">
    <text evidence="1">The sequence shown here is derived from an EMBL/GenBank/DDBJ whole genome shotgun (WGS) entry which is preliminary data.</text>
</comment>
<dbReference type="AlphaFoldDB" id="L8WXA5"/>
<dbReference type="Proteomes" id="UP000011668">
    <property type="component" value="Unassembled WGS sequence"/>
</dbReference>